<sequence>MRLRIFSDLHFETYIDGRDFPDADADVIILAGDIHLGTAGLDWAAKRFSGTPIIYVPGNHEYYGSSMPAMRKELRNKAERLGIHLLDNTSLELDGVKFLGTTLWTDFNLYAGDLEKDYVSTYKKALSFMLDYHIIEQPEGERFLPEESQRLHKVAVDWLTTELAKPFAGTQVVISHHAPNAACIPPRFQGDILSPAFASNLDQLMGKAKLWIHGHVHERVDFEYQGTRIIANPGGYPNEFEEPSFIPDLVIKVP</sequence>
<protein>
    <recommendedName>
        <fullName evidence="1">Calcineurin-like phosphoesterase domain-containing protein</fullName>
    </recommendedName>
</protein>
<feature type="domain" description="Calcineurin-like phosphoesterase" evidence="1">
    <location>
        <begin position="1"/>
        <end position="218"/>
    </location>
</feature>
<dbReference type="InterPro" id="IPR029052">
    <property type="entry name" value="Metallo-depent_PP-like"/>
</dbReference>
<dbReference type="Proteomes" id="UP001156682">
    <property type="component" value="Unassembled WGS sequence"/>
</dbReference>
<evidence type="ECO:0000313" key="2">
    <source>
        <dbReference type="EMBL" id="GLR64441.1"/>
    </source>
</evidence>
<gene>
    <name evidence="2" type="ORF">GCM10007878_18790</name>
</gene>
<evidence type="ECO:0000259" key="1">
    <source>
        <dbReference type="Pfam" id="PF00149"/>
    </source>
</evidence>
<dbReference type="PANTHER" id="PTHR37844">
    <property type="entry name" value="SER/THR PROTEIN PHOSPHATASE SUPERFAMILY (AFU_ORTHOLOGUE AFUA_1G14840)"/>
    <property type="match status" value="1"/>
</dbReference>
<name>A0ABQ6A0J7_9GAMM</name>
<dbReference type="PANTHER" id="PTHR37844:SF2">
    <property type="entry name" value="SER_THR PROTEIN PHOSPHATASE SUPERFAMILY (AFU_ORTHOLOGUE AFUA_1G14840)"/>
    <property type="match status" value="1"/>
</dbReference>
<dbReference type="RefSeq" id="WP_027851395.1">
    <property type="nucleotide sequence ID" value="NZ_BSOR01000032.1"/>
</dbReference>
<evidence type="ECO:0000313" key="3">
    <source>
        <dbReference type="Proteomes" id="UP001156682"/>
    </source>
</evidence>
<organism evidence="2 3">
    <name type="scientific">Marinospirillum insulare</name>
    <dbReference type="NCBI Taxonomy" id="217169"/>
    <lineage>
        <taxon>Bacteria</taxon>
        <taxon>Pseudomonadati</taxon>
        <taxon>Pseudomonadota</taxon>
        <taxon>Gammaproteobacteria</taxon>
        <taxon>Oceanospirillales</taxon>
        <taxon>Oceanospirillaceae</taxon>
        <taxon>Marinospirillum</taxon>
    </lineage>
</organism>
<dbReference type="SUPFAM" id="SSF56300">
    <property type="entry name" value="Metallo-dependent phosphatases"/>
    <property type="match status" value="1"/>
</dbReference>
<dbReference type="Pfam" id="PF00149">
    <property type="entry name" value="Metallophos"/>
    <property type="match status" value="1"/>
</dbReference>
<accession>A0ABQ6A0J7</accession>
<keyword evidence="3" id="KW-1185">Reference proteome</keyword>
<dbReference type="EMBL" id="BSOR01000032">
    <property type="protein sequence ID" value="GLR64441.1"/>
    <property type="molecule type" value="Genomic_DNA"/>
</dbReference>
<proteinExistence type="predicted"/>
<dbReference type="Gene3D" id="3.60.21.10">
    <property type="match status" value="1"/>
</dbReference>
<dbReference type="InterPro" id="IPR004843">
    <property type="entry name" value="Calcineurin-like_PHP"/>
</dbReference>
<reference evidence="3" key="1">
    <citation type="journal article" date="2019" name="Int. J. Syst. Evol. Microbiol.">
        <title>The Global Catalogue of Microorganisms (GCM) 10K type strain sequencing project: providing services to taxonomists for standard genome sequencing and annotation.</title>
        <authorList>
            <consortium name="The Broad Institute Genomics Platform"/>
            <consortium name="The Broad Institute Genome Sequencing Center for Infectious Disease"/>
            <person name="Wu L."/>
            <person name="Ma J."/>
        </authorList>
    </citation>
    <scope>NUCLEOTIDE SEQUENCE [LARGE SCALE GENOMIC DNA]</scope>
    <source>
        <strain evidence="3">NBRC 100033</strain>
    </source>
</reference>
<comment type="caution">
    <text evidence="2">The sequence shown here is derived from an EMBL/GenBank/DDBJ whole genome shotgun (WGS) entry which is preliminary data.</text>
</comment>